<sequence length="158" mass="18555">MEFENNNLEIIDGSSSEKWNFDEIDKILEEYKESKKFGKIQIVFHMEQKNHSEVGIDFKLNNNLVHSLGNYIALEQTDQKILLSIFQSDDLKKIGEPNYYTHIGKNWFSAHFIGDVNNPIFKNIDKTITWISNNPSKMCVSLQQIFNKYIKKFNESNK</sequence>
<dbReference type="EMBL" id="GL871459">
    <property type="protein sequence ID" value="EGC29249.1"/>
    <property type="molecule type" value="Genomic_DNA"/>
</dbReference>
<gene>
    <name evidence="1" type="ORF">DICPUDRAFT_90570</name>
</gene>
<dbReference type="InParanoid" id="F1A3H4"/>
<dbReference type="OMA" id="KTITWIS"/>
<accession>F1A3H4</accession>
<evidence type="ECO:0000313" key="1">
    <source>
        <dbReference type="EMBL" id="EGC29249.1"/>
    </source>
</evidence>
<dbReference type="AlphaFoldDB" id="F1A3H4"/>
<dbReference type="KEGG" id="dpp:DICPUDRAFT_90570"/>
<dbReference type="eggNOG" id="ENOG502RINB">
    <property type="taxonomic scope" value="Eukaryota"/>
</dbReference>
<dbReference type="RefSeq" id="XP_003294218.1">
    <property type="nucleotide sequence ID" value="XM_003294170.1"/>
</dbReference>
<proteinExistence type="predicted"/>
<dbReference type="GeneID" id="10506302"/>
<dbReference type="FunCoup" id="F1A3H4">
    <property type="interactions" value="937"/>
</dbReference>
<protein>
    <submittedName>
        <fullName evidence="1">Uncharacterized protein</fullName>
    </submittedName>
</protein>
<evidence type="ECO:0000313" key="2">
    <source>
        <dbReference type="Proteomes" id="UP000001064"/>
    </source>
</evidence>
<reference evidence="2" key="1">
    <citation type="journal article" date="2011" name="Genome Biol.">
        <title>Comparative genomics of the social amoebae Dictyostelium discoideum and Dictyostelium purpureum.</title>
        <authorList>
            <consortium name="US DOE Joint Genome Institute (JGI-PGF)"/>
            <person name="Sucgang R."/>
            <person name="Kuo A."/>
            <person name="Tian X."/>
            <person name="Salerno W."/>
            <person name="Parikh A."/>
            <person name="Feasley C.L."/>
            <person name="Dalin E."/>
            <person name="Tu H."/>
            <person name="Huang E."/>
            <person name="Barry K."/>
            <person name="Lindquist E."/>
            <person name="Shapiro H."/>
            <person name="Bruce D."/>
            <person name="Schmutz J."/>
            <person name="Salamov A."/>
            <person name="Fey P."/>
            <person name="Gaudet P."/>
            <person name="Anjard C."/>
            <person name="Babu M.M."/>
            <person name="Basu S."/>
            <person name="Bushmanova Y."/>
            <person name="van der Wel H."/>
            <person name="Katoh-Kurasawa M."/>
            <person name="Dinh C."/>
            <person name="Coutinho P.M."/>
            <person name="Saito T."/>
            <person name="Elias M."/>
            <person name="Schaap P."/>
            <person name="Kay R.R."/>
            <person name="Henrissat B."/>
            <person name="Eichinger L."/>
            <person name="Rivero F."/>
            <person name="Putnam N.H."/>
            <person name="West C.M."/>
            <person name="Loomis W.F."/>
            <person name="Chisholm R.L."/>
            <person name="Shaulsky G."/>
            <person name="Strassmann J.E."/>
            <person name="Queller D.C."/>
            <person name="Kuspa A."/>
            <person name="Grigoriev I.V."/>
        </authorList>
    </citation>
    <scope>NUCLEOTIDE SEQUENCE [LARGE SCALE GENOMIC DNA]</scope>
    <source>
        <strain evidence="2">QSDP1</strain>
    </source>
</reference>
<dbReference type="Proteomes" id="UP000001064">
    <property type="component" value="Unassembled WGS sequence"/>
</dbReference>
<dbReference type="VEuPathDB" id="AmoebaDB:DICPUDRAFT_90570"/>
<organism evidence="1 2">
    <name type="scientific">Dictyostelium purpureum</name>
    <name type="common">Slime mold</name>
    <dbReference type="NCBI Taxonomy" id="5786"/>
    <lineage>
        <taxon>Eukaryota</taxon>
        <taxon>Amoebozoa</taxon>
        <taxon>Evosea</taxon>
        <taxon>Eumycetozoa</taxon>
        <taxon>Dictyostelia</taxon>
        <taxon>Dictyosteliales</taxon>
        <taxon>Dictyosteliaceae</taxon>
        <taxon>Dictyostelium</taxon>
    </lineage>
</organism>
<keyword evidence="2" id="KW-1185">Reference proteome</keyword>
<name>F1A3H4_DICPU</name>